<accession>A0A1H6LN96</accession>
<name>A0A1H6LN96_MYCRU</name>
<dbReference type="Proteomes" id="UP000182915">
    <property type="component" value="Chromosome I"/>
</dbReference>
<dbReference type="PANTHER" id="PTHR41248:SF1">
    <property type="entry name" value="NORD PROTEIN"/>
    <property type="match status" value="1"/>
</dbReference>
<dbReference type="AlphaFoldDB" id="A0A1H6LN96"/>
<dbReference type="SUPFAM" id="SSF53300">
    <property type="entry name" value="vWA-like"/>
    <property type="match status" value="1"/>
</dbReference>
<protein>
    <submittedName>
        <fullName evidence="3">von Willebrand factor type A domain-containing protein</fullName>
    </submittedName>
</protein>
<dbReference type="Pfam" id="PF13519">
    <property type="entry name" value="VWA_2"/>
    <property type="match status" value="1"/>
</dbReference>
<dbReference type="InterPro" id="IPR036465">
    <property type="entry name" value="vWFA_dom_sf"/>
</dbReference>
<dbReference type="PANTHER" id="PTHR41248">
    <property type="entry name" value="NORD PROTEIN"/>
    <property type="match status" value="1"/>
</dbReference>
<evidence type="ECO:0000313" key="3">
    <source>
        <dbReference type="EMBL" id="SEH86202.1"/>
    </source>
</evidence>
<organism evidence="3 4">
    <name type="scientific">Mycolicibacterium rutilum</name>
    <name type="common">Mycobacterium rutilum</name>
    <dbReference type="NCBI Taxonomy" id="370526"/>
    <lineage>
        <taxon>Bacteria</taxon>
        <taxon>Bacillati</taxon>
        <taxon>Actinomycetota</taxon>
        <taxon>Actinomycetes</taxon>
        <taxon>Mycobacteriales</taxon>
        <taxon>Mycobacteriaceae</taxon>
        <taxon>Mycolicibacterium</taxon>
    </lineage>
</organism>
<gene>
    <name evidence="3" type="ORF">SAMN04489835_5002</name>
</gene>
<reference evidence="4" key="1">
    <citation type="submission" date="2016-10" db="EMBL/GenBank/DDBJ databases">
        <authorList>
            <person name="Varghese N."/>
            <person name="Submissions S."/>
        </authorList>
    </citation>
    <scope>NUCLEOTIDE SEQUENCE [LARGE SCALE GENOMIC DNA]</scope>
    <source>
        <strain evidence="4">DSM 45405</strain>
    </source>
</reference>
<evidence type="ECO:0000256" key="1">
    <source>
        <dbReference type="SAM" id="MobiDB-lite"/>
    </source>
</evidence>
<proteinExistence type="predicted"/>
<dbReference type="EMBL" id="LT629971">
    <property type="protein sequence ID" value="SEH86202.1"/>
    <property type="molecule type" value="Genomic_DNA"/>
</dbReference>
<dbReference type="STRING" id="370526.SAMN04489835_5002"/>
<dbReference type="InterPro" id="IPR051928">
    <property type="entry name" value="NorD/CobT"/>
</dbReference>
<dbReference type="SMART" id="SM00327">
    <property type="entry name" value="VWA"/>
    <property type="match status" value="1"/>
</dbReference>
<dbReference type="InterPro" id="IPR002035">
    <property type="entry name" value="VWF_A"/>
</dbReference>
<dbReference type="Gene3D" id="3.40.50.410">
    <property type="entry name" value="von Willebrand factor, type A domain"/>
    <property type="match status" value="1"/>
</dbReference>
<keyword evidence="4" id="KW-1185">Reference proteome</keyword>
<evidence type="ECO:0000259" key="2">
    <source>
        <dbReference type="PROSITE" id="PS50234"/>
    </source>
</evidence>
<evidence type="ECO:0000313" key="4">
    <source>
        <dbReference type="Proteomes" id="UP000182915"/>
    </source>
</evidence>
<feature type="region of interest" description="Disordered" evidence="1">
    <location>
        <begin position="190"/>
        <end position="210"/>
    </location>
</feature>
<feature type="domain" description="VWFA" evidence="2">
    <location>
        <begin position="329"/>
        <end position="513"/>
    </location>
</feature>
<dbReference type="PROSITE" id="PS50234">
    <property type="entry name" value="VWFA"/>
    <property type="match status" value="1"/>
</dbReference>
<sequence>MAPGEAGSPAWTDGVTVFIDDAASPAAQVESVAVQASMLAAGGLEPAQIRRVRRRPALARRYLAVEGHRALAVNEDLLPLRVRSLIDLDIAARVDSPADSLALAARDRPADPPASFGVIRARQLLAAHAAAAHRDTHVPRNGSTGELEELDDDADEGADVVDLFSSPVGGGGALGKLLQRMLSAVRQLREGGTPGADSPTHRSGRGTAGAGAVTSVAAGAGEVHDDPDGSGGRRYPEWDVHRRRYRPDWCTVHEIEPELGAHPMDRPDIHALRRPLTRLGIGLDRCHRQSQGDDIDVDAAVEARVELLAGSAPDESVYLDNLRRRRDLSVLVLLDVSGSAAEAGSLGQNIHEQQRATAAALTIALHELGDRVALYAFRSQGRATVNLIPVKRFDDGMDAVIMRRLGGLVPGAYSRLGAAIRHGAAVIDEKGGTTRRLLVVLSDGLAYDHGYERAYGAADARRALAEARRQGIGCLCLTIGAATDAGELAKVFGSTAHASIPKPTQLADVVGPLFRAALRGADLRRRVS</sequence>